<dbReference type="PROSITE" id="PS00383">
    <property type="entry name" value="TYR_PHOSPHATASE_1"/>
    <property type="match status" value="1"/>
</dbReference>
<keyword evidence="7" id="KW-0963">Cytoplasm</keyword>
<dbReference type="SMART" id="SM00404">
    <property type="entry name" value="PTPc_motif"/>
    <property type="match status" value="1"/>
</dbReference>
<protein>
    <recommendedName>
        <fullName evidence="5">protein-tyrosine-phosphatase</fullName>
        <ecNumber evidence="5">3.1.3.48</ecNumber>
    </recommendedName>
</protein>
<dbReference type="InterPro" id="IPR000242">
    <property type="entry name" value="PTP_cat"/>
</dbReference>
<dbReference type="Gene3D" id="2.30.29.30">
    <property type="entry name" value="Pleckstrin-homology domain (PH domain)/Phosphotyrosine-binding domain (PTB)"/>
    <property type="match status" value="2"/>
</dbReference>
<evidence type="ECO:0000256" key="3">
    <source>
        <dbReference type="ARBA" id="ARBA00004413"/>
    </source>
</evidence>
<dbReference type="FunFam" id="3.10.20.90:FF:000024">
    <property type="entry name" value="Erythrocyte membrane protein band 4.1-like 5"/>
    <property type="match status" value="1"/>
</dbReference>
<comment type="similarity">
    <text evidence="4">Belongs to the protein-tyrosine phosphatase family. Non-receptor class subfamily.</text>
</comment>
<dbReference type="SMART" id="SM00228">
    <property type="entry name" value="PDZ"/>
    <property type="match status" value="1"/>
</dbReference>
<feature type="domain" description="Tyrosine-protein phosphatase" evidence="15">
    <location>
        <begin position="700"/>
        <end position="956"/>
    </location>
</feature>
<dbReference type="InterPro" id="IPR019748">
    <property type="entry name" value="FERM_central"/>
</dbReference>
<dbReference type="PROSITE" id="PS50106">
    <property type="entry name" value="PDZ"/>
    <property type="match status" value="1"/>
</dbReference>
<dbReference type="InterPro" id="IPR029071">
    <property type="entry name" value="Ubiquitin-like_domsf"/>
</dbReference>
<dbReference type="FunFam" id="2.30.42.10:FF:000045">
    <property type="entry name" value="Tyrosine-protein phosphatase non-receptor type"/>
    <property type="match status" value="1"/>
</dbReference>
<dbReference type="PROSITE" id="PS50055">
    <property type="entry name" value="TYR_PHOSPHATASE_PTP"/>
    <property type="match status" value="1"/>
</dbReference>
<dbReference type="PROSITE" id="PS50057">
    <property type="entry name" value="FERM_3"/>
    <property type="match status" value="2"/>
</dbReference>
<dbReference type="PROSITE" id="PS00661">
    <property type="entry name" value="FERM_2"/>
    <property type="match status" value="2"/>
</dbReference>
<dbReference type="SUPFAM" id="SSF54236">
    <property type="entry name" value="Ubiquitin-like"/>
    <property type="match status" value="2"/>
</dbReference>
<dbReference type="PROSITE" id="PS00660">
    <property type="entry name" value="FERM_1"/>
    <property type="match status" value="2"/>
</dbReference>
<evidence type="ECO:0000256" key="12">
    <source>
        <dbReference type="ARBA" id="ARBA00023136"/>
    </source>
</evidence>
<evidence type="ECO:0000256" key="13">
    <source>
        <dbReference type="ARBA" id="ARBA00023212"/>
    </source>
</evidence>
<evidence type="ECO:0000313" key="20">
    <source>
        <dbReference type="Proteomes" id="UP001474421"/>
    </source>
</evidence>
<dbReference type="PRINTS" id="PR00935">
    <property type="entry name" value="BAND41"/>
</dbReference>
<dbReference type="CDD" id="cd13189">
    <property type="entry name" value="FERM_C_PTPN4_PTPN3_like"/>
    <property type="match status" value="1"/>
</dbReference>
<dbReference type="Pfam" id="PF09380">
    <property type="entry name" value="FERM_C"/>
    <property type="match status" value="2"/>
</dbReference>
<dbReference type="SUPFAM" id="SSF52799">
    <property type="entry name" value="(Phosphotyrosine protein) phosphatases II"/>
    <property type="match status" value="1"/>
</dbReference>
<dbReference type="CDD" id="cd17205">
    <property type="entry name" value="FERM_F1_EPB41L5"/>
    <property type="match status" value="1"/>
</dbReference>
<evidence type="ECO:0000256" key="11">
    <source>
        <dbReference type="ARBA" id="ARBA00022949"/>
    </source>
</evidence>
<dbReference type="InterPro" id="IPR018980">
    <property type="entry name" value="FERM_PH-like_C"/>
</dbReference>
<dbReference type="CDD" id="cd13186">
    <property type="entry name" value="FERM_C_NBL4_NBL5"/>
    <property type="match status" value="1"/>
</dbReference>
<dbReference type="CDD" id="cd17194">
    <property type="entry name" value="FERM_F1_PTPN4"/>
    <property type="match status" value="1"/>
</dbReference>
<dbReference type="Pfam" id="PF00373">
    <property type="entry name" value="FERM_M"/>
    <property type="match status" value="2"/>
</dbReference>
<dbReference type="PROSITE" id="PS50056">
    <property type="entry name" value="TYR_PHOSPHATASE_2"/>
    <property type="match status" value="1"/>
</dbReference>
<feature type="region of interest" description="Disordered" evidence="14">
    <location>
        <begin position="422"/>
        <end position="456"/>
    </location>
</feature>
<comment type="caution">
    <text evidence="19">The sequence shown here is derived from an EMBL/GenBank/DDBJ whole genome shotgun (WGS) entry which is preliminary data.</text>
</comment>
<feature type="region of interest" description="Disordered" evidence="14">
    <location>
        <begin position="1564"/>
        <end position="1587"/>
    </location>
</feature>
<keyword evidence="11" id="KW-0965">Cell junction</keyword>
<feature type="compositionally biased region" description="Gly residues" evidence="14">
    <location>
        <begin position="970"/>
        <end position="981"/>
    </location>
</feature>
<dbReference type="InterPro" id="IPR003595">
    <property type="entry name" value="Tyr_Pase_cat"/>
</dbReference>
<dbReference type="SUPFAM" id="SSF47031">
    <property type="entry name" value="Second domain of FERM"/>
    <property type="match status" value="2"/>
</dbReference>
<dbReference type="InterPro" id="IPR016130">
    <property type="entry name" value="Tyr_Pase_AS"/>
</dbReference>
<proteinExistence type="inferred from homology"/>
<feature type="region of interest" description="Disordered" evidence="14">
    <location>
        <begin position="1423"/>
        <end position="1442"/>
    </location>
</feature>
<reference evidence="19 20" key="1">
    <citation type="journal article" date="2024" name="Proc. Natl. Acad. Sci. U.S.A.">
        <title>The genetic regulatory architecture and epigenomic basis for age-related changes in rattlesnake venom.</title>
        <authorList>
            <person name="Hogan M.P."/>
            <person name="Holding M.L."/>
            <person name="Nystrom G.S."/>
            <person name="Colston T.J."/>
            <person name="Bartlett D.A."/>
            <person name="Mason A.J."/>
            <person name="Ellsworth S.A."/>
            <person name="Rautsaw R.M."/>
            <person name="Lawrence K.C."/>
            <person name="Strickland J.L."/>
            <person name="He B."/>
            <person name="Fraser P."/>
            <person name="Margres M.J."/>
            <person name="Gilbert D.M."/>
            <person name="Gibbs H.L."/>
            <person name="Parkinson C.L."/>
            <person name="Rokyta D.R."/>
        </authorList>
    </citation>
    <scope>NUCLEOTIDE SEQUENCE [LARGE SCALE GENOMIC DNA]</scope>
    <source>
        <strain evidence="19">DRR0105</strain>
    </source>
</reference>
<dbReference type="InterPro" id="IPR035963">
    <property type="entry name" value="FERM_2"/>
</dbReference>
<dbReference type="Pfam" id="PF00102">
    <property type="entry name" value="Y_phosphatase"/>
    <property type="match status" value="1"/>
</dbReference>
<dbReference type="Proteomes" id="UP001474421">
    <property type="component" value="Unassembled WGS sequence"/>
</dbReference>
<dbReference type="SUPFAM" id="SSF50729">
    <property type="entry name" value="PH domain-like"/>
    <property type="match status" value="2"/>
</dbReference>
<evidence type="ECO:0000256" key="4">
    <source>
        <dbReference type="ARBA" id="ARBA00009649"/>
    </source>
</evidence>
<evidence type="ECO:0000256" key="7">
    <source>
        <dbReference type="ARBA" id="ARBA00022490"/>
    </source>
</evidence>
<dbReference type="InterPro" id="IPR014352">
    <property type="entry name" value="FERM/acyl-CoA-bd_prot_sf"/>
</dbReference>
<evidence type="ECO:0000256" key="8">
    <source>
        <dbReference type="ARBA" id="ARBA00022553"/>
    </source>
</evidence>
<dbReference type="GO" id="GO:0070161">
    <property type="term" value="C:anchoring junction"/>
    <property type="evidence" value="ECO:0007669"/>
    <property type="project" value="UniProtKB-SubCell"/>
</dbReference>
<dbReference type="SMART" id="SM00194">
    <property type="entry name" value="PTPc"/>
    <property type="match status" value="1"/>
</dbReference>
<keyword evidence="10" id="KW-0904">Protein phosphatase</keyword>
<evidence type="ECO:0000256" key="2">
    <source>
        <dbReference type="ARBA" id="ARBA00004282"/>
    </source>
</evidence>
<evidence type="ECO:0000259" key="18">
    <source>
        <dbReference type="PROSITE" id="PS50106"/>
    </source>
</evidence>
<evidence type="ECO:0000256" key="1">
    <source>
        <dbReference type="ARBA" id="ARBA00004245"/>
    </source>
</evidence>
<comment type="subcellular location">
    <subcellularLocation>
        <location evidence="2">Cell junction</location>
    </subcellularLocation>
    <subcellularLocation>
        <location evidence="3">Cell membrane</location>
        <topology evidence="3">Peripheral membrane protein</topology>
        <orientation evidence="3">Cytoplasmic side</orientation>
    </subcellularLocation>
    <subcellularLocation>
        <location evidence="1">Cytoplasm</location>
        <location evidence="1">Cytoskeleton</location>
    </subcellularLocation>
</comment>
<organism evidence="19 20">
    <name type="scientific">Crotalus adamanteus</name>
    <name type="common">Eastern diamondback rattlesnake</name>
    <dbReference type="NCBI Taxonomy" id="8729"/>
    <lineage>
        <taxon>Eukaryota</taxon>
        <taxon>Metazoa</taxon>
        <taxon>Chordata</taxon>
        <taxon>Craniata</taxon>
        <taxon>Vertebrata</taxon>
        <taxon>Euteleostomi</taxon>
        <taxon>Lepidosauria</taxon>
        <taxon>Squamata</taxon>
        <taxon>Bifurcata</taxon>
        <taxon>Unidentata</taxon>
        <taxon>Episquamata</taxon>
        <taxon>Toxicofera</taxon>
        <taxon>Serpentes</taxon>
        <taxon>Colubroidea</taxon>
        <taxon>Viperidae</taxon>
        <taxon>Crotalinae</taxon>
        <taxon>Crotalus</taxon>
    </lineage>
</organism>
<keyword evidence="20" id="KW-1185">Reference proteome</keyword>
<dbReference type="InterPro" id="IPR001478">
    <property type="entry name" value="PDZ"/>
</dbReference>
<gene>
    <name evidence="19" type="ORF">NXF25_001677</name>
</gene>
<feature type="domain" description="PDZ" evidence="18">
    <location>
        <begin position="562"/>
        <end position="634"/>
    </location>
</feature>
<sequence length="1859" mass="209980">MWGGLELRAGRSGQRLLETPLPFGLLSRRGLFYEDAVRTVMTGRFRLPAGRTYNVRASELARDRQHTEVVCNILLLDNTVQAFRLNKHDQGQVLLDIVFKHLDLTERDYFGLQVADDSTDNPRWLDPNKPIRKQLKRGSPHNLNFRVKFFVSDPSKLQEEYTRYQYFLQIKQDILTGRLPCPYNTAVLLASYAVQSELGDYNLTDNFPGYLSDYSFIPGQPQDFEKEISKLHQQHIGLSPAEAEFSYLSTARTLELYGVELHYARDQSNNEIMIGVMSGGILIYKNRVRINTFPWLKIIKISFKCKQFFIQLRKELHESRETLLGFNMVNYRACKNLWKACVEHHTFFRLDRPLPPQKNFFAHYFTLGSKFRYCGRTEVQSVQYGKERANKDRVFARSPSKPLARKLISGMDWEVVSRNSLSDDRLETQSLPSRSPPGTPNHRNSTFTQEGNRLRPSSVGHLVDHVVHTSPSEVFANHRSPSSTKANSIILESSPSQETPIDGQPPALPPKQSKKNSWNQIHYSHSQIELDNHINETYDDDSSSSPEKSTPNGGILHDNLVLIRIRPDENGRFGFNVKGGYDQKMPVIVSRVAPGTPADVCVPRLNEGDQVVLINGRDISEHTHDQVVMFIKASCERHSGELVLLVRPNAIYDVVEEKLESEPDFQYIPDKSPLDGIHYDDNALRESMFQLAEGLITGTVLAQFDQLYRKKPGMTMSCAKLPQNISKNRYRDISPYDATRVILNSNDDYINANYINMEIPSSSIINKYIACQGPLPNTCPDFWQMTWEQSSSMVVMLTTQVERGRVKCHQYWPEPGGSSLYGNFQVTCHSEEGNPAYVFREMTLFNLEKNEDRPLTQIQYVAWPDHGVPDDSSDFLDFVCLVRKRRAGKEEPVIVHCSAGIGRTGVLITMETAMCLIECNQPVYPLDIVRTMRDQRAMMIQTPSQYRFVSRVCFALATCFAWNRATRPRGGGPGRWAGEGKGGGKRRLPSLTRRPFASAPRPFPRRHRDLIPPELLPAPAAGSRWSAFGSEGGWPGTMLSFFRRTLGRRSMHKHAEKERLREAQRAATHIPAAGDEKSIITCRVSLLDGTDVSVDLPKKAKGQHLFEQIMYHLDLIENDYFGLRFMDSAQVAHWLDNTKSIKKQVKIGPPYCLHLRVKFYSSEPNNLREELTRYLFVLQLKQDILSGKLECPFETAVQLAAYMLQAELGDYDPIEHIPDIVSEFRFVPSQSEEMELAIFEKWKEYRGQSPAQAETNYLNKAKWLEMYGVDMHIVKARDGNDYSLGLTPTGVLVFEGDTKIGLFFWPKITRLDFKKNKLTLVVVEDDEQGKEQEHTFVFRLDHPKACKHLWKCAIEHHAFFRLRGPVQKGSSRSSFIRLGSRFRYSGKTEYQTTKTNKARRSASFERRPSKRYSRRTLQMRANPHASEGISHSGNIFTQNNGPQQKWSALSSVAAVPSGPVLVEIENLPRNSGTSQQDKKWPHDARDCCQRGGNAWNMWSTPSAHTVDRHCNDFVRDRNVKNAGMYRQAYGSGFQTTVTDLLCSVPLTADLLDHKEMLDSCTDSAAGFPPAGGSGETLEGADDTKEQPSEKINLVVDEPSLKLKDLEAEFTPVLVSQSNININVSKQEEVVKLTDKCLNNVIESPVNTSMRSPPDIKSNILKAQVEAGHKVVREGNVSCSKNNNVQETAGRSVLPSGKEKNSPLRTLSPVCQEPREGLKVIPVTNAFILNEFKENTTAPDSNDCANPTDLAPRVEDVLIKSSSESMEILLTSQTKNLIDFTEATPQVSSPIIAPRWLVPSGLTSNGPLGNDVALSLKTTKTNTEAPLVTDSSPPLYPSEITPSPVTEDTTQQKCLLTTEL</sequence>
<dbReference type="PANTHER" id="PTHR45706:SF7">
    <property type="entry name" value="TYROSINE-PROTEIN PHOSPHATASE NON-RECEPTOR TYPE 4"/>
    <property type="match status" value="1"/>
</dbReference>
<keyword evidence="8" id="KW-0597">Phosphoprotein</keyword>
<dbReference type="GO" id="GO:0005856">
    <property type="term" value="C:cytoskeleton"/>
    <property type="evidence" value="ECO:0007669"/>
    <property type="project" value="UniProtKB-SubCell"/>
</dbReference>
<feature type="domain" description="FERM" evidence="17">
    <location>
        <begin position="69"/>
        <end position="352"/>
    </location>
</feature>
<evidence type="ECO:0000256" key="6">
    <source>
        <dbReference type="ARBA" id="ARBA00022475"/>
    </source>
</evidence>
<dbReference type="SMART" id="SM01195">
    <property type="entry name" value="FA"/>
    <property type="match status" value="2"/>
</dbReference>
<evidence type="ECO:0000256" key="5">
    <source>
        <dbReference type="ARBA" id="ARBA00013064"/>
    </source>
</evidence>
<dbReference type="InterPro" id="IPR036034">
    <property type="entry name" value="PDZ_sf"/>
</dbReference>
<dbReference type="InterPro" id="IPR029021">
    <property type="entry name" value="Prot-tyrosine_phosphatase-like"/>
</dbReference>
<dbReference type="InterPro" id="IPR000299">
    <property type="entry name" value="FERM_domain"/>
</dbReference>
<dbReference type="InterPro" id="IPR019747">
    <property type="entry name" value="FERM_CS"/>
</dbReference>
<dbReference type="FunFam" id="3.90.190.10:FF:000023">
    <property type="entry name" value="Tyrosine-protein phosphatase non-receptor type"/>
    <property type="match status" value="1"/>
</dbReference>
<dbReference type="InterPro" id="IPR014847">
    <property type="entry name" value="FA"/>
</dbReference>
<dbReference type="SUPFAM" id="SSF50156">
    <property type="entry name" value="PDZ domain-like"/>
    <property type="match status" value="1"/>
</dbReference>
<evidence type="ECO:0000256" key="14">
    <source>
        <dbReference type="SAM" id="MobiDB-lite"/>
    </source>
</evidence>
<feature type="region of interest" description="Disordered" evidence="14">
    <location>
        <begin position="1389"/>
        <end position="1413"/>
    </location>
</feature>
<keyword evidence="13" id="KW-0206">Cytoskeleton</keyword>
<feature type="compositionally biased region" description="Polar residues" evidence="14">
    <location>
        <begin position="1429"/>
        <end position="1442"/>
    </location>
</feature>
<dbReference type="Gene3D" id="2.30.42.10">
    <property type="match status" value="1"/>
</dbReference>
<dbReference type="EMBL" id="JAOTOJ010000001">
    <property type="protein sequence ID" value="KAK9410502.1"/>
    <property type="molecule type" value="Genomic_DNA"/>
</dbReference>
<dbReference type="InterPro" id="IPR041783">
    <property type="entry name" value="PTPN3/4_FERM_C"/>
</dbReference>
<accession>A0AAW1C9N3</accession>
<dbReference type="Pfam" id="PF00595">
    <property type="entry name" value="PDZ"/>
    <property type="match status" value="1"/>
</dbReference>
<feature type="compositionally biased region" description="Polar residues" evidence="14">
    <location>
        <begin position="1839"/>
        <end position="1849"/>
    </location>
</feature>
<name>A0AAW1C9N3_CROAD</name>
<feature type="domain" description="Tyrosine specific protein phosphatases" evidence="16">
    <location>
        <begin position="873"/>
        <end position="947"/>
    </location>
</feature>
<dbReference type="EC" id="3.1.3.48" evidence="5"/>
<evidence type="ECO:0000256" key="10">
    <source>
        <dbReference type="ARBA" id="ARBA00022912"/>
    </source>
</evidence>
<evidence type="ECO:0000259" key="15">
    <source>
        <dbReference type="PROSITE" id="PS50055"/>
    </source>
</evidence>
<dbReference type="FunFam" id="1.20.80.10:FF:000003">
    <property type="entry name" value="Tyrosine-protein phosphatase non-receptor type 4"/>
    <property type="match status" value="2"/>
</dbReference>
<keyword evidence="6" id="KW-1003">Cell membrane</keyword>
<evidence type="ECO:0000259" key="16">
    <source>
        <dbReference type="PROSITE" id="PS50056"/>
    </source>
</evidence>
<dbReference type="PRINTS" id="PR00700">
    <property type="entry name" value="PRTYPHPHTASE"/>
</dbReference>
<dbReference type="InterPro" id="IPR011993">
    <property type="entry name" value="PH-like_dom_sf"/>
</dbReference>
<dbReference type="Gene3D" id="3.10.20.90">
    <property type="entry name" value="Phosphatidylinositol 3-kinase Catalytic Subunit, Chain A, domain 1"/>
    <property type="match status" value="2"/>
</dbReference>
<dbReference type="GO" id="GO:0005886">
    <property type="term" value="C:plasma membrane"/>
    <property type="evidence" value="ECO:0007669"/>
    <property type="project" value="UniProtKB-SubCell"/>
</dbReference>
<dbReference type="FunFam" id="2.30.29.30:FF:000002">
    <property type="entry name" value="Band 4.1-like protein 5 isoform 1"/>
    <property type="match status" value="2"/>
</dbReference>
<dbReference type="InterPro" id="IPR019749">
    <property type="entry name" value="Band_41_domain"/>
</dbReference>
<dbReference type="CDD" id="cd06706">
    <property type="entry name" value="PDZ_PTPN3-4-like"/>
    <property type="match status" value="1"/>
</dbReference>
<feature type="region of interest" description="Disordered" evidence="14">
    <location>
        <begin position="495"/>
        <end position="518"/>
    </location>
</feature>
<dbReference type="FunFam" id="3.10.20.90:FF:000104">
    <property type="entry name" value="Tyrosine-protein phosphatase non-receptor type"/>
    <property type="match status" value="1"/>
</dbReference>
<evidence type="ECO:0000259" key="17">
    <source>
        <dbReference type="PROSITE" id="PS50057"/>
    </source>
</evidence>
<dbReference type="Pfam" id="PF08736">
    <property type="entry name" value="FA"/>
    <property type="match status" value="2"/>
</dbReference>
<feature type="region of interest" description="Disordered" evidence="14">
    <location>
        <begin position="1823"/>
        <end position="1849"/>
    </location>
</feature>
<dbReference type="Gene3D" id="3.90.190.10">
    <property type="entry name" value="Protein tyrosine phosphatase superfamily"/>
    <property type="match status" value="1"/>
</dbReference>
<dbReference type="Gene3D" id="1.20.80.10">
    <property type="match status" value="2"/>
</dbReference>
<dbReference type="GO" id="GO:0004725">
    <property type="term" value="F:protein tyrosine phosphatase activity"/>
    <property type="evidence" value="ECO:0007669"/>
    <property type="project" value="UniProtKB-EC"/>
</dbReference>
<dbReference type="SMART" id="SM00295">
    <property type="entry name" value="B41"/>
    <property type="match status" value="2"/>
</dbReference>
<feature type="region of interest" description="Disordered" evidence="14">
    <location>
        <begin position="970"/>
        <end position="1010"/>
    </location>
</feature>
<feature type="domain" description="FERM" evidence="17">
    <location>
        <begin position="1080"/>
        <end position="1364"/>
    </location>
</feature>
<keyword evidence="12" id="KW-0472">Membrane</keyword>
<evidence type="ECO:0000313" key="19">
    <source>
        <dbReference type="EMBL" id="KAK9410502.1"/>
    </source>
</evidence>
<dbReference type="Pfam" id="PF09379">
    <property type="entry name" value="FERM_N"/>
    <property type="match status" value="2"/>
</dbReference>
<keyword evidence="9" id="KW-0378">Hydrolase</keyword>
<dbReference type="InterPro" id="IPR018979">
    <property type="entry name" value="FERM_N"/>
</dbReference>
<dbReference type="SMART" id="SM01196">
    <property type="entry name" value="FERM_C"/>
    <property type="match status" value="2"/>
</dbReference>
<dbReference type="PANTHER" id="PTHR45706">
    <property type="entry name" value="TYROSINE-PROTEIN PHOSPHATASE"/>
    <property type="match status" value="1"/>
</dbReference>
<dbReference type="CDD" id="cd14473">
    <property type="entry name" value="FERM_B-lobe"/>
    <property type="match status" value="2"/>
</dbReference>
<dbReference type="InterPro" id="IPR000387">
    <property type="entry name" value="Tyr_Pase_dom"/>
</dbReference>
<feature type="compositionally biased region" description="Polar residues" evidence="14">
    <location>
        <begin position="441"/>
        <end position="451"/>
    </location>
</feature>
<evidence type="ECO:0000256" key="9">
    <source>
        <dbReference type="ARBA" id="ARBA00022801"/>
    </source>
</evidence>